<accession>A0A1S9RSU7</accession>
<dbReference type="AlphaFoldDB" id="A0A1S9RSU7"/>
<gene>
    <name evidence="3" type="ORF">PEBR_13606</name>
</gene>
<dbReference type="EMBL" id="LJBN01000119">
    <property type="protein sequence ID" value="OOQ88360.1"/>
    <property type="molecule type" value="Genomic_DNA"/>
</dbReference>
<comment type="similarity">
    <text evidence="1">Belongs to the tpcK family.</text>
</comment>
<dbReference type="GO" id="GO:0016491">
    <property type="term" value="F:oxidoreductase activity"/>
    <property type="evidence" value="ECO:0007669"/>
    <property type="project" value="InterPro"/>
</dbReference>
<reference evidence="4" key="1">
    <citation type="submission" date="2015-09" db="EMBL/GenBank/DDBJ databases">
        <authorList>
            <person name="Fill T.P."/>
            <person name="Baretta J.F."/>
            <person name="de Almeida L.G."/>
            <person name="Rocha M."/>
            <person name="de Souza D.H."/>
            <person name="Malavazi I."/>
            <person name="Cerdeira L.T."/>
            <person name="Hong H."/>
            <person name="Samborskyy M."/>
            <person name="de Vasconcelos A.T."/>
            <person name="Leadlay P."/>
            <person name="Rodrigues-Filho E."/>
        </authorList>
    </citation>
    <scope>NUCLEOTIDE SEQUENCE [LARGE SCALE GENOMIC DNA]</scope>
    <source>
        <strain evidence="4">LaBioMMi 136</strain>
    </source>
</reference>
<proteinExistence type="inferred from homology"/>
<dbReference type="Gene3D" id="3.30.70.100">
    <property type="match status" value="1"/>
</dbReference>
<evidence type="ECO:0000313" key="3">
    <source>
        <dbReference type="EMBL" id="OOQ88360.1"/>
    </source>
</evidence>
<dbReference type="Proteomes" id="UP000190744">
    <property type="component" value="Unassembled WGS sequence"/>
</dbReference>
<dbReference type="InterPro" id="IPR009799">
    <property type="entry name" value="EthD_dom"/>
</dbReference>
<evidence type="ECO:0000256" key="1">
    <source>
        <dbReference type="ARBA" id="ARBA00005986"/>
    </source>
</evidence>
<name>A0A1S9RSU7_PENBI</name>
<comment type="caution">
    <text evidence="3">The sequence shown here is derived from an EMBL/GenBank/DDBJ whole genome shotgun (WGS) entry which is preliminary data.</text>
</comment>
<evidence type="ECO:0000313" key="4">
    <source>
        <dbReference type="Proteomes" id="UP000190744"/>
    </source>
</evidence>
<protein>
    <recommendedName>
        <fullName evidence="2">EthD domain-containing protein</fullName>
    </recommendedName>
</protein>
<dbReference type="InterPro" id="IPR011008">
    <property type="entry name" value="Dimeric_a/b-barrel"/>
</dbReference>
<dbReference type="Pfam" id="PF07110">
    <property type="entry name" value="EthD"/>
    <property type="match status" value="1"/>
</dbReference>
<dbReference type="SUPFAM" id="SSF54909">
    <property type="entry name" value="Dimeric alpha+beta barrel"/>
    <property type="match status" value="1"/>
</dbReference>
<sequence>MALCLTICGYKKPGLSEEEYRNYMINIHGPLVRDLMEQYGLRRWTMTHNLNSTRDQMSRLFDPQFANVADYDAFIQIFFDDVEDFVRMKADPYFQSKVTPDHENFADTKRSRMTIGIVHNLLVDGKVINDKSRQVLAEIENVQPVGEMKY</sequence>
<feature type="domain" description="EthD" evidence="2">
    <location>
        <begin position="12"/>
        <end position="108"/>
    </location>
</feature>
<evidence type="ECO:0000259" key="2">
    <source>
        <dbReference type="Pfam" id="PF07110"/>
    </source>
</evidence>
<organism evidence="3 4">
    <name type="scientific">Penicillium brasilianum</name>
    <dbReference type="NCBI Taxonomy" id="104259"/>
    <lineage>
        <taxon>Eukaryota</taxon>
        <taxon>Fungi</taxon>
        <taxon>Dikarya</taxon>
        <taxon>Ascomycota</taxon>
        <taxon>Pezizomycotina</taxon>
        <taxon>Eurotiomycetes</taxon>
        <taxon>Eurotiomycetidae</taxon>
        <taxon>Eurotiales</taxon>
        <taxon>Aspergillaceae</taxon>
        <taxon>Penicillium</taxon>
    </lineage>
</organism>